<dbReference type="EMBL" id="BKCJ010452472">
    <property type="protein sequence ID" value="GFA59815.1"/>
    <property type="molecule type" value="Genomic_DNA"/>
</dbReference>
<dbReference type="AlphaFoldDB" id="A0A699JVA3"/>
<protein>
    <submittedName>
        <fullName evidence="1">Uncharacterized protein</fullName>
    </submittedName>
</protein>
<evidence type="ECO:0000313" key="1">
    <source>
        <dbReference type="EMBL" id="GFA59815.1"/>
    </source>
</evidence>
<comment type="caution">
    <text evidence="1">The sequence shown here is derived from an EMBL/GenBank/DDBJ whole genome shotgun (WGS) entry which is preliminary data.</text>
</comment>
<proteinExistence type="predicted"/>
<reference evidence="1" key="1">
    <citation type="journal article" date="2019" name="Sci. Rep.">
        <title>Draft genome of Tanacetum cinerariifolium, the natural source of mosquito coil.</title>
        <authorList>
            <person name="Yamashiro T."/>
            <person name="Shiraishi A."/>
            <person name="Satake H."/>
            <person name="Nakayama K."/>
        </authorList>
    </citation>
    <scope>NUCLEOTIDE SEQUENCE</scope>
</reference>
<organism evidence="1">
    <name type="scientific">Tanacetum cinerariifolium</name>
    <name type="common">Dalmatian daisy</name>
    <name type="synonym">Chrysanthemum cinerariifolium</name>
    <dbReference type="NCBI Taxonomy" id="118510"/>
    <lineage>
        <taxon>Eukaryota</taxon>
        <taxon>Viridiplantae</taxon>
        <taxon>Streptophyta</taxon>
        <taxon>Embryophyta</taxon>
        <taxon>Tracheophyta</taxon>
        <taxon>Spermatophyta</taxon>
        <taxon>Magnoliopsida</taxon>
        <taxon>eudicotyledons</taxon>
        <taxon>Gunneridae</taxon>
        <taxon>Pentapetalae</taxon>
        <taxon>asterids</taxon>
        <taxon>campanulids</taxon>
        <taxon>Asterales</taxon>
        <taxon>Asteraceae</taxon>
        <taxon>Asteroideae</taxon>
        <taxon>Anthemideae</taxon>
        <taxon>Anthemidinae</taxon>
        <taxon>Tanacetum</taxon>
    </lineage>
</organism>
<name>A0A699JVA3_TANCI</name>
<sequence length="134" mass="14766">MNEENIQNTVVEVEKDKTILIEDLGDRMGDSNQENVVLNKGERLSCHGNTGNKDIGLEVEGNKGLFGNCDNKECRDNCGTPNNPMVNDLNKEEGGLLNRLSSIQTLNSYALVVKVDEFPKDLEFIPIVISESGI</sequence>
<accession>A0A699JVA3</accession>
<gene>
    <name evidence="1" type="ORF">Tci_631787</name>
</gene>